<feature type="region of interest" description="Disordered" evidence="1">
    <location>
        <begin position="495"/>
        <end position="527"/>
    </location>
</feature>
<comment type="caution">
    <text evidence="2">The sequence shown here is derived from an EMBL/GenBank/DDBJ whole genome shotgun (WGS) entry which is preliminary data.</text>
</comment>
<gene>
    <name evidence="2" type="ORF">BCR39DRAFT_524188</name>
</gene>
<feature type="compositionally biased region" description="Low complexity" evidence="1">
    <location>
        <begin position="624"/>
        <end position="635"/>
    </location>
</feature>
<reference evidence="2 3" key="1">
    <citation type="submission" date="2016-07" db="EMBL/GenBank/DDBJ databases">
        <title>Pervasive Adenine N6-methylation of Active Genes in Fungi.</title>
        <authorList>
            <consortium name="DOE Joint Genome Institute"/>
            <person name="Mondo S.J."/>
            <person name="Dannebaum R.O."/>
            <person name="Kuo R.C."/>
            <person name="Labutti K."/>
            <person name="Haridas S."/>
            <person name="Kuo A."/>
            <person name="Salamov A."/>
            <person name="Ahrendt S.R."/>
            <person name="Lipzen A."/>
            <person name="Sullivan W."/>
            <person name="Andreopoulos W.B."/>
            <person name="Clum A."/>
            <person name="Lindquist E."/>
            <person name="Daum C."/>
            <person name="Ramamoorthy G.K."/>
            <person name="Gryganskyi A."/>
            <person name="Culley D."/>
            <person name="Magnuson J.K."/>
            <person name="James T.Y."/>
            <person name="O'Malley M.A."/>
            <person name="Stajich J.E."/>
            <person name="Spatafora J.W."/>
            <person name="Visel A."/>
            <person name="Grigoriev I.V."/>
        </authorList>
    </citation>
    <scope>NUCLEOTIDE SEQUENCE [LARGE SCALE GENOMIC DNA]</scope>
    <source>
        <strain evidence="2 3">68-887.2</strain>
    </source>
</reference>
<organism evidence="2 3">
    <name type="scientific">Naematelia encephala</name>
    <dbReference type="NCBI Taxonomy" id="71784"/>
    <lineage>
        <taxon>Eukaryota</taxon>
        <taxon>Fungi</taxon>
        <taxon>Dikarya</taxon>
        <taxon>Basidiomycota</taxon>
        <taxon>Agaricomycotina</taxon>
        <taxon>Tremellomycetes</taxon>
        <taxon>Tremellales</taxon>
        <taxon>Naemateliaceae</taxon>
        <taxon>Naematelia</taxon>
    </lineage>
</organism>
<evidence type="ECO:0000256" key="1">
    <source>
        <dbReference type="SAM" id="MobiDB-lite"/>
    </source>
</evidence>
<dbReference type="InParanoid" id="A0A1Y2BB99"/>
<feature type="region of interest" description="Disordered" evidence="1">
    <location>
        <begin position="619"/>
        <end position="660"/>
    </location>
</feature>
<dbReference type="FunCoup" id="A0A1Y2BB99">
    <property type="interactions" value="146"/>
</dbReference>
<evidence type="ECO:0000313" key="3">
    <source>
        <dbReference type="Proteomes" id="UP000193986"/>
    </source>
</evidence>
<dbReference type="STRING" id="71784.A0A1Y2BB99"/>
<dbReference type="OrthoDB" id="8062037at2759"/>
<accession>A0A1Y2BB99</accession>
<feature type="compositionally biased region" description="Polar residues" evidence="1">
    <location>
        <begin position="123"/>
        <end position="139"/>
    </location>
</feature>
<feature type="region of interest" description="Disordered" evidence="1">
    <location>
        <begin position="277"/>
        <end position="296"/>
    </location>
</feature>
<keyword evidence="3" id="KW-1185">Reference proteome</keyword>
<feature type="compositionally biased region" description="Polar residues" evidence="1">
    <location>
        <begin position="42"/>
        <end position="52"/>
    </location>
</feature>
<feature type="compositionally biased region" description="Polar residues" evidence="1">
    <location>
        <begin position="505"/>
        <end position="519"/>
    </location>
</feature>
<dbReference type="EMBL" id="MCFC01000011">
    <property type="protein sequence ID" value="ORY32112.1"/>
    <property type="molecule type" value="Genomic_DNA"/>
</dbReference>
<feature type="compositionally biased region" description="Low complexity" evidence="1">
    <location>
        <begin position="147"/>
        <end position="158"/>
    </location>
</feature>
<protein>
    <submittedName>
        <fullName evidence="2">Uncharacterized protein</fullName>
    </submittedName>
</protein>
<name>A0A1Y2BB99_9TREE</name>
<proteinExistence type="predicted"/>
<feature type="region of interest" description="Disordered" evidence="1">
    <location>
        <begin position="532"/>
        <end position="551"/>
    </location>
</feature>
<feature type="compositionally biased region" description="Polar residues" evidence="1">
    <location>
        <begin position="352"/>
        <end position="366"/>
    </location>
</feature>
<feature type="region of interest" description="Disordered" evidence="1">
    <location>
        <begin position="316"/>
        <end position="366"/>
    </location>
</feature>
<feature type="region of interest" description="Disordered" evidence="1">
    <location>
        <begin position="211"/>
        <end position="240"/>
    </location>
</feature>
<feature type="region of interest" description="Disordered" evidence="1">
    <location>
        <begin position="1"/>
        <end position="196"/>
    </location>
</feature>
<sequence>MGSSQSRANDSASSSDTASSAPPAPSRTSSSQSTDFPRRRLSTFNRLSSLSKRQGFKRDRDARSLARLEQGEAKKARKRDLSPCEQAEEAKEAGERQETPEIESPSAIETPVMRPVQDENVYSADSTTPTTASISTLATPSVIDVDAPFASSSSSSHPVPSPAPTVFSPNPLSPSVDRLLNRFRRQSLPSQATPPRIADRLTALLGFFSPAQNTNQASDDSSSASRPDDEPQPTTAEMIRDVTRRLSDARRELDATQRQIDETRQRIEQREQMSAALEAEISGRVSRTTTEPASPMRRRIPAGAVLVIQGLAQTETASPAPDNVSANSTPAGSPSANDSSRPFFPRLRRMSEGNTPQSDENDNSNGASIETQARMIGGLLTVAAAATASTLLTPDASTSSAVPNPTPNRSAAAQALSNLMDRIRPSRLRSSQSVEAALGSYLRGVLRDSRQLDSQNATGQGDSDTTDQISDSFQSFLEFLQADLVESVRAFVAPADESVGESSDETTTNDPTNSQTSEPRATEELPIPSFHRQLGQNIPGERNTTGVVGGQHGLPRRLNFFRAHLFPPVSMTSDDAASTGGQPEDTMVPCIFIGVRSISHDPSLTTEDLVQHPSFPFVNGTVPAEESTGEASGAEDTSAPTPPSSEAYVTHPSSTTTDRRTLRERVLERLSPRRPVAPTALHTYLVYVIGGNYPSDHPVLRIPNLATGGPLTDEEMVLVGELMGSVKPPVATREDIEKAGLMTLDGAEMVAAAERGDVLSSCVERCLVSLTLTFASLVRI</sequence>
<evidence type="ECO:0000313" key="2">
    <source>
        <dbReference type="EMBL" id="ORY32112.1"/>
    </source>
</evidence>
<feature type="compositionally biased region" description="Low complexity" evidence="1">
    <location>
        <begin position="1"/>
        <end position="35"/>
    </location>
</feature>
<dbReference type="AlphaFoldDB" id="A0A1Y2BB99"/>
<feature type="compositionally biased region" description="Polar residues" evidence="1">
    <location>
        <begin position="324"/>
        <end position="340"/>
    </location>
</feature>
<dbReference type="Proteomes" id="UP000193986">
    <property type="component" value="Unassembled WGS sequence"/>
</dbReference>
<feature type="compositionally biased region" description="Basic and acidic residues" evidence="1">
    <location>
        <begin position="56"/>
        <end position="99"/>
    </location>
</feature>